<organism evidence="2 3">
    <name type="scientific">Gemmata obscuriglobus</name>
    <dbReference type="NCBI Taxonomy" id="114"/>
    <lineage>
        <taxon>Bacteria</taxon>
        <taxon>Pseudomonadati</taxon>
        <taxon>Planctomycetota</taxon>
        <taxon>Planctomycetia</taxon>
        <taxon>Gemmatales</taxon>
        <taxon>Gemmataceae</taxon>
        <taxon>Gemmata</taxon>
    </lineage>
</organism>
<dbReference type="PANTHER" id="PTHR18964:SF149">
    <property type="entry name" value="BIFUNCTIONAL UDP-N-ACETYLGLUCOSAMINE 2-EPIMERASE_N-ACETYLMANNOSAMINE KINASE"/>
    <property type="match status" value="1"/>
</dbReference>
<dbReference type="PROSITE" id="PS01125">
    <property type="entry name" value="ROK"/>
    <property type="match status" value="1"/>
</dbReference>
<dbReference type="OrthoDB" id="9810372at2"/>
<accession>A0A2Z3GY43</accession>
<comment type="similarity">
    <text evidence="1">Belongs to the ROK (NagC/XylR) family.</text>
</comment>
<gene>
    <name evidence="2" type="ORF">C1280_04430</name>
</gene>
<evidence type="ECO:0000256" key="1">
    <source>
        <dbReference type="ARBA" id="ARBA00006479"/>
    </source>
</evidence>
<dbReference type="RefSeq" id="WP_109570796.1">
    <property type="nucleotide sequence ID" value="NZ_CP025958.1"/>
</dbReference>
<dbReference type="InterPro" id="IPR000600">
    <property type="entry name" value="ROK"/>
</dbReference>
<dbReference type="SUPFAM" id="SSF53067">
    <property type="entry name" value="Actin-like ATPase domain"/>
    <property type="match status" value="1"/>
</dbReference>
<dbReference type="AlphaFoldDB" id="A0A2Z3GY43"/>
<dbReference type="PANTHER" id="PTHR18964">
    <property type="entry name" value="ROK (REPRESSOR, ORF, KINASE) FAMILY"/>
    <property type="match status" value="1"/>
</dbReference>
<name>A0A2Z3GY43_9BACT</name>
<dbReference type="KEGG" id="gog:C1280_04430"/>
<dbReference type="EMBL" id="CP025958">
    <property type="protein sequence ID" value="AWM36336.1"/>
    <property type="molecule type" value="Genomic_DNA"/>
</dbReference>
<evidence type="ECO:0000313" key="3">
    <source>
        <dbReference type="Proteomes" id="UP000245802"/>
    </source>
</evidence>
<keyword evidence="3" id="KW-1185">Reference proteome</keyword>
<sequence>MFLGIEIGGTKLQLGLGHGDGHIHALWRGTVNPAEGGEGIRKQIISAVPELLAKANTDRGSLKGVGVGFGGPTDDRSQTVIKSHQIQGWDGFPLADWVSDLVGAPAVLCNDADVAGLGEALFGAGKGLSPIFYITVGTGVGGGLIIDGQIYRGVGRGAAEIGHLRVPSSGGPVEQYSSGAAIEERAAWIATPLFTQLKRNGRITTKDVAAAARNGDLTAQALLSTAIELLAEGIAQLITLLCPRLIIIGGGVSLMGQELFFNPLQAAVADRTFPPFAGLTDIVPAALGEEVVIHGALALARQKFGG</sequence>
<protein>
    <submittedName>
        <fullName evidence="2">ROK family protein</fullName>
    </submittedName>
</protein>
<dbReference type="Proteomes" id="UP000245802">
    <property type="component" value="Chromosome"/>
</dbReference>
<dbReference type="Gene3D" id="3.30.420.40">
    <property type="match status" value="2"/>
</dbReference>
<proteinExistence type="inferred from homology"/>
<evidence type="ECO:0000313" key="2">
    <source>
        <dbReference type="EMBL" id="AWM36336.1"/>
    </source>
</evidence>
<dbReference type="Pfam" id="PF00480">
    <property type="entry name" value="ROK"/>
    <property type="match status" value="1"/>
</dbReference>
<dbReference type="InterPro" id="IPR049874">
    <property type="entry name" value="ROK_cs"/>
</dbReference>
<dbReference type="InterPro" id="IPR043129">
    <property type="entry name" value="ATPase_NBD"/>
</dbReference>
<reference evidence="2 3" key="1">
    <citation type="submission" date="2018-01" db="EMBL/GenBank/DDBJ databases">
        <title>G. obscuriglobus.</title>
        <authorList>
            <person name="Franke J."/>
            <person name="Blomberg W."/>
            <person name="Selmecki A."/>
        </authorList>
    </citation>
    <scope>NUCLEOTIDE SEQUENCE [LARGE SCALE GENOMIC DNA]</scope>
    <source>
        <strain evidence="2 3">DSM 5831</strain>
    </source>
</reference>